<dbReference type="STRING" id="759272.G0SEE5"/>
<dbReference type="eggNOG" id="KOG3167">
    <property type="taxonomic scope" value="Eukaryota"/>
</dbReference>
<dbReference type="AlphaFoldDB" id="G0SEE5"/>
<feature type="domain" description="Ribosomal protein eL8/eL30/eS12/Gadd45" evidence="4">
    <location>
        <begin position="120"/>
        <end position="218"/>
    </location>
</feature>
<keyword evidence="6" id="KW-1185">Reference proteome</keyword>
<evidence type="ECO:0000313" key="6">
    <source>
        <dbReference type="Proteomes" id="UP000008066"/>
    </source>
</evidence>
<dbReference type="Pfam" id="PF01248">
    <property type="entry name" value="Ribosomal_L7Ae"/>
    <property type="match status" value="1"/>
</dbReference>
<organism evidence="6">
    <name type="scientific">Chaetomium thermophilum (strain DSM 1495 / CBS 144.50 / IMI 039719)</name>
    <name type="common">Thermochaetoides thermophila</name>
    <dbReference type="NCBI Taxonomy" id="759272"/>
    <lineage>
        <taxon>Eukaryota</taxon>
        <taxon>Fungi</taxon>
        <taxon>Dikarya</taxon>
        <taxon>Ascomycota</taxon>
        <taxon>Pezizomycotina</taxon>
        <taxon>Sordariomycetes</taxon>
        <taxon>Sordariomycetidae</taxon>
        <taxon>Sordariales</taxon>
        <taxon>Chaetomiaceae</taxon>
        <taxon>Thermochaetoides</taxon>
    </lineage>
</organism>
<evidence type="ECO:0000259" key="4">
    <source>
        <dbReference type="Pfam" id="PF01248"/>
    </source>
</evidence>
<dbReference type="GeneID" id="18260384"/>
<dbReference type="RefSeq" id="XP_006696653.1">
    <property type="nucleotide sequence ID" value="XM_006696590.1"/>
</dbReference>
<proteinExistence type="inferred from homology"/>
<keyword evidence="2" id="KW-0539">Nucleus</keyword>
<comment type="subcellular location">
    <subcellularLocation>
        <location evidence="2">Nucleus</location>
        <location evidence="2">Nucleolus</location>
    </subcellularLocation>
</comment>
<feature type="compositionally biased region" description="Basic and acidic residues" evidence="3">
    <location>
        <begin position="1"/>
        <end position="54"/>
    </location>
</feature>
<dbReference type="GO" id="GO:0000398">
    <property type="term" value="P:mRNA splicing, via spliceosome"/>
    <property type="evidence" value="ECO:0007669"/>
    <property type="project" value="UniProtKB-UniRule"/>
</dbReference>
<comment type="similarity">
    <text evidence="1 2">Belongs to the eukaryotic ribosomal protein eL8 family.</text>
</comment>
<comment type="function">
    <text evidence="2">Required for ribosome biogenesis. Part of a complex which catalyzes pseudouridylation of rRNA. This involves the isomerization of uridine such that the ribose is subsequently attached to C5, instead of the normal N1. Pseudouridine ('psi') residues may serve to stabilize the conformation of rRNAs.</text>
</comment>
<reference evidence="5 6" key="1">
    <citation type="journal article" date="2011" name="Cell">
        <title>Insight into structure and assembly of the nuclear pore complex by utilizing the genome of a eukaryotic thermophile.</title>
        <authorList>
            <person name="Amlacher S."/>
            <person name="Sarges P."/>
            <person name="Flemming D."/>
            <person name="van Noort V."/>
            <person name="Kunze R."/>
            <person name="Devos D.P."/>
            <person name="Arumugam M."/>
            <person name="Bork P."/>
            <person name="Hurt E."/>
        </authorList>
    </citation>
    <scope>NUCLEOTIDE SEQUENCE [LARGE SCALE GENOMIC DNA]</scope>
    <source>
        <strain evidence="6">DSM 1495 / CBS 144.50 / IMI 039719</strain>
    </source>
</reference>
<sequence length="287" mass="32115">MAADDKVDVISKKETKEKDKKKEKKEKSDKKDKKDKKEKDKDKKRSDTEGVHKDKKDKKKDKKDKEKLARALEAHLAAKKNEETALVHKTDSDDESEETVQIAGNLVPFALPLADAKTHKKIYKLIKKGAKLKAISRGVKECEKTIKKCPPKPVSAGQTEAPGVVVIAGDISPIDVITHFPILCEEHGVPYVFVKSRAELGMAACTKRATSVVMLKTECKKLASDNKTDKKPEEDAEDLKATQAEYLDGLKELVKIAQKEWEVQVQPWVKGIHPLQIEEKQKQSGMS</sequence>
<dbReference type="HOGENOM" id="CLU_084513_0_0_1"/>
<dbReference type="OMA" id="RCKAINI"/>
<dbReference type="GO" id="GO:0003723">
    <property type="term" value="F:RNA binding"/>
    <property type="evidence" value="ECO:0007669"/>
    <property type="project" value="UniProtKB-UniRule"/>
</dbReference>
<dbReference type="InterPro" id="IPR002415">
    <property type="entry name" value="H/ACA_rnp_Nhp2-like"/>
</dbReference>
<dbReference type="PRINTS" id="PR00883">
    <property type="entry name" value="NUCLEARHMG"/>
</dbReference>
<dbReference type="GO" id="GO:0031429">
    <property type="term" value="C:box H/ACA snoRNP complex"/>
    <property type="evidence" value="ECO:0007669"/>
    <property type="project" value="UniProtKB-UniRule"/>
</dbReference>
<comment type="function">
    <text evidence="2">Common component of the spliceosome and rRNA processing machinery.</text>
</comment>
<dbReference type="OrthoDB" id="5364946at2759"/>
<dbReference type="InterPro" id="IPR029064">
    <property type="entry name" value="Ribosomal_eL30-like_sf"/>
</dbReference>
<protein>
    <recommendedName>
        <fullName evidence="2">H/ACA ribonucleoprotein complex subunit 2</fullName>
    </recommendedName>
    <alternativeName>
        <fullName evidence="2">Nucleolar protein family A member 2</fullName>
    </alternativeName>
</protein>
<accession>G0SEE5</accession>
<dbReference type="SUPFAM" id="SSF55315">
    <property type="entry name" value="L30e-like"/>
    <property type="match status" value="1"/>
</dbReference>
<feature type="region of interest" description="Disordered" evidence="3">
    <location>
        <begin position="1"/>
        <end position="70"/>
    </location>
</feature>
<gene>
    <name evidence="5" type="ORF">CTHT_0063460</name>
</gene>
<dbReference type="InterPro" id="IPR004037">
    <property type="entry name" value="Ribosomal_eL8-like_CS"/>
</dbReference>
<evidence type="ECO:0000256" key="1">
    <source>
        <dbReference type="ARBA" id="ARBA00007337"/>
    </source>
</evidence>
<dbReference type="GO" id="GO:0031120">
    <property type="term" value="P:snRNA pseudouridine synthesis"/>
    <property type="evidence" value="ECO:0007669"/>
    <property type="project" value="UniProtKB-UniRule"/>
</dbReference>
<dbReference type="GO" id="GO:0042254">
    <property type="term" value="P:ribosome biogenesis"/>
    <property type="evidence" value="ECO:0007669"/>
    <property type="project" value="InterPro"/>
</dbReference>
<evidence type="ECO:0000256" key="2">
    <source>
        <dbReference type="RuleBase" id="RU366039"/>
    </source>
</evidence>
<evidence type="ECO:0000256" key="3">
    <source>
        <dbReference type="SAM" id="MobiDB-lite"/>
    </source>
</evidence>
<name>G0SEE5_CHATD</name>
<dbReference type="PROSITE" id="PS01082">
    <property type="entry name" value="RIBOSOMAL_L7AE"/>
    <property type="match status" value="1"/>
</dbReference>
<dbReference type="Proteomes" id="UP000008066">
    <property type="component" value="Unassembled WGS sequence"/>
</dbReference>
<keyword evidence="2" id="KW-0694">RNA-binding</keyword>
<evidence type="ECO:0000313" key="5">
    <source>
        <dbReference type="EMBL" id="EGS18322.1"/>
    </source>
</evidence>
<dbReference type="Gene3D" id="3.30.1330.30">
    <property type="match status" value="1"/>
</dbReference>
<dbReference type="InterPro" id="IPR004038">
    <property type="entry name" value="Ribosomal_eL8/eL30/eS12/Gad45"/>
</dbReference>
<keyword evidence="2 5" id="KW-0687">Ribonucleoprotein</keyword>
<dbReference type="KEGG" id="cthr:CTHT_0063460"/>
<dbReference type="EMBL" id="GL988046">
    <property type="protein sequence ID" value="EGS18322.1"/>
    <property type="molecule type" value="Genomic_DNA"/>
</dbReference>